<gene>
    <name evidence="1" type="ORF">B296_00056813</name>
</gene>
<name>A0A426X243_ENSVE</name>
<protein>
    <submittedName>
        <fullName evidence="1">Uncharacterized protein</fullName>
    </submittedName>
</protein>
<reference evidence="1 2" key="1">
    <citation type="journal article" date="2014" name="Agronomy (Basel)">
        <title>A Draft Genome Sequence for Ensete ventricosum, the Drought-Tolerant Tree Against Hunger.</title>
        <authorList>
            <person name="Harrison J."/>
            <person name="Moore K.A."/>
            <person name="Paszkiewicz K."/>
            <person name="Jones T."/>
            <person name="Grant M."/>
            <person name="Ambacheew D."/>
            <person name="Muzemil S."/>
            <person name="Studholme D.J."/>
        </authorList>
    </citation>
    <scope>NUCLEOTIDE SEQUENCE [LARGE SCALE GENOMIC DNA]</scope>
</reference>
<dbReference type="AlphaFoldDB" id="A0A426X243"/>
<proteinExistence type="predicted"/>
<accession>A0A426X243</accession>
<dbReference type="EMBL" id="AMZH03028744">
    <property type="protein sequence ID" value="RRT33546.1"/>
    <property type="molecule type" value="Genomic_DNA"/>
</dbReference>
<evidence type="ECO:0000313" key="2">
    <source>
        <dbReference type="Proteomes" id="UP000287651"/>
    </source>
</evidence>
<evidence type="ECO:0000313" key="1">
    <source>
        <dbReference type="EMBL" id="RRT33546.1"/>
    </source>
</evidence>
<comment type="caution">
    <text evidence="1">The sequence shown here is derived from an EMBL/GenBank/DDBJ whole genome shotgun (WGS) entry which is preliminary data.</text>
</comment>
<organism evidence="1 2">
    <name type="scientific">Ensete ventricosum</name>
    <name type="common">Abyssinian banana</name>
    <name type="synonym">Musa ensete</name>
    <dbReference type="NCBI Taxonomy" id="4639"/>
    <lineage>
        <taxon>Eukaryota</taxon>
        <taxon>Viridiplantae</taxon>
        <taxon>Streptophyta</taxon>
        <taxon>Embryophyta</taxon>
        <taxon>Tracheophyta</taxon>
        <taxon>Spermatophyta</taxon>
        <taxon>Magnoliopsida</taxon>
        <taxon>Liliopsida</taxon>
        <taxon>Zingiberales</taxon>
        <taxon>Musaceae</taxon>
        <taxon>Ensete</taxon>
    </lineage>
</organism>
<sequence length="138" mass="14851">MLCRVAAAIIGLEGRELEGGWKWLGCISGVNGEPPLEFSPTSSLDLRTSFWTLSSRWWTQRTCSLRESAVSDDKVSKYETMAYTIPASAWTWLVRPRKASAVTTNDAGLDAGEGNPGSVIILRKRLGVGMATAASSVG</sequence>
<dbReference type="Proteomes" id="UP000287651">
    <property type="component" value="Unassembled WGS sequence"/>
</dbReference>